<comment type="catalytic activity">
    <reaction evidence="8">
        <text>hydroxymethylbilane = uroporphyrinogen III + H2O</text>
        <dbReference type="Rhea" id="RHEA:18965"/>
        <dbReference type="ChEBI" id="CHEBI:15377"/>
        <dbReference type="ChEBI" id="CHEBI:57308"/>
        <dbReference type="ChEBI" id="CHEBI:57845"/>
        <dbReference type="EC" id="4.2.1.75"/>
    </reaction>
</comment>
<comment type="similarity">
    <text evidence="2">Belongs to the uroporphyrinogen-III synthase family.</text>
</comment>
<keyword evidence="5" id="KW-0627">Porphyrin biosynthesis</keyword>
<dbReference type="EC" id="4.2.1.75" evidence="3"/>
<dbReference type="PANTHER" id="PTHR38042">
    <property type="entry name" value="UROPORPHYRINOGEN-III SYNTHASE, CHLOROPLASTIC"/>
    <property type="match status" value="1"/>
</dbReference>
<reference evidence="10" key="1">
    <citation type="submission" date="2020-05" db="EMBL/GenBank/DDBJ databases">
        <authorList>
            <person name="Chiriac C."/>
            <person name="Salcher M."/>
            <person name="Ghai R."/>
            <person name="Kavagutti S V."/>
        </authorList>
    </citation>
    <scope>NUCLEOTIDE SEQUENCE</scope>
</reference>
<proteinExistence type="inferred from homology"/>
<organism evidence="10">
    <name type="scientific">freshwater metagenome</name>
    <dbReference type="NCBI Taxonomy" id="449393"/>
    <lineage>
        <taxon>unclassified sequences</taxon>
        <taxon>metagenomes</taxon>
        <taxon>ecological metagenomes</taxon>
    </lineage>
</organism>
<dbReference type="CDD" id="cd06578">
    <property type="entry name" value="HemD"/>
    <property type="match status" value="1"/>
</dbReference>
<evidence type="ECO:0000313" key="10">
    <source>
        <dbReference type="EMBL" id="CAB4544792.1"/>
    </source>
</evidence>
<evidence type="ECO:0000256" key="5">
    <source>
        <dbReference type="ARBA" id="ARBA00023244"/>
    </source>
</evidence>
<evidence type="ECO:0000256" key="3">
    <source>
        <dbReference type="ARBA" id="ARBA00013109"/>
    </source>
</evidence>
<gene>
    <name evidence="10" type="ORF">UFOPK1421_00880</name>
</gene>
<dbReference type="EMBL" id="CAEZSL010000085">
    <property type="protein sequence ID" value="CAB4544792.1"/>
    <property type="molecule type" value="Genomic_DNA"/>
</dbReference>
<evidence type="ECO:0000256" key="6">
    <source>
        <dbReference type="ARBA" id="ARBA00031702"/>
    </source>
</evidence>
<comment type="pathway">
    <text evidence="1">Porphyrin-containing compound metabolism; protoporphyrin-IX biosynthesis; coproporphyrinogen-III from 5-aminolevulinate: step 3/4.</text>
</comment>
<dbReference type="PANTHER" id="PTHR38042:SF1">
    <property type="entry name" value="UROPORPHYRINOGEN-III SYNTHASE, CHLOROPLASTIC"/>
    <property type="match status" value="1"/>
</dbReference>
<protein>
    <recommendedName>
        <fullName evidence="3">uroporphyrinogen-III synthase</fullName>
        <ecNumber evidence="3">4.2.1.75</ecNumber>
    </recommendedName>
    <alternativeName>
        <fullName evidence="7">Hydroxymethylbilane hydrolyase [cyclizing]</fullName>
    </alternativeName>
    <alternativeName>
        <fullName evidence="6">Uroporphyrinogen-III cosynthase</fullName>
    </alternativeName>
</protein>
<name>A0A6J6C059_9ZZZZ</name>
<evidence type="ECO:0000256" key="1">
    <source>
        <dbReference type="ARBA" id="ARBA00004772"/>
    </source>
</evidence>
<dbReference type="SUPFAM" id="SSF69618">
    <property type="entry name" value="HemD-like"/>
    <property type="match status" value="1"/>
</dbReference>
<evidence type="ECO:0000256" key="4">
    <source>
        <dbReference type="ARBA" id="ARBA00023239"/>
    </source>
</evidence>
<keyword evidence="4" id="KW-0456">Lyase</keyword>
<dbReference type="InterPro" id="IPR039793">
    <property type="entry name" value="UROS/Hem4"/>
</dbReference>
<feature type="domain" description="Tetrapyrrole biosynthesis uroporphyrinogen III synthase" evidence="9">
    <location>
        <begin position="51"/>
        <end position="261"/>
    </location>
</feature>
<dbReference type="Gene3D" id="3.40.50.10090">
    <property type="match status" value="2"/>
</dbReference>
<dbReference type="AlphaFoldDB" id="A0A6J6C059"/>
<evidence type="ECO:0000256" key="2">
    <source>
        <dbReference type="ARBA" id="ARBA00008133"/>
    </source>
</evidence>
<accession>A0A6J6C059</accession>
<dbReference type="Pfam" id="PF02602">
    <property type="entry name" value="HEM4"/>
    <property type="match status" value="1"/>
</dbReference>
<dbReference type="InterPro" id="IPR003754">
    <property type="entry name" value="4pyrrol_synth_uPrphyn_synth"/>
</dbReference>
<dbReference type="GO" id="GO:0004852">
    <property type="term" value="F:uroporphyrinogen-III synthase activity"/>
    <property type="evidence" value="ECO:0007669"/>
    <property type="project" value="UniProtKB-EC"/>
</dbReference>
<dbReference type="InterPro" id="IPR036108">
    <property type="entry name" value="4pyrrol_syn_uPrphyn_synt_sf"/>
</dbReference>
<dbReference type="GO" id="GO:0006780">
    <property type="term" value="P:uroporphyrinogen III biosynthetic process"/>
    <property type="evidence" value="ECO:0007669"/>
    <property type="project" value="InterPro"/>
</dbReference>
<evidence type="ECO:0000256" key="8">
    <source>
        <dbReference type="ARBA" id="ARBA00048617"/>
    </source>
</evidence>
<sequence>MIYFMHHDQPLALHEIQSPADIKIMANDLSTGALSGRRIIVTRSAQRAGALSKMFREAGAEVIEIAVTDTVDPADNGQALREACLEIDRYDWVVVTSPEGAHRFREAMTAESLEHRSFKIAAVGTATAQAVGGADLIPVVQTGRSLGEIFPSGSGRVLLAVAESAGNDFEIAARAQGWTVDRIVTYQTVPLTTAADQEAEIHGCDAITFASASAARAWVTLFGRLTPAVVVAMGPTTATALSELGIAPVTVASEQSLQGLVGATSTALGSR</sequence>
<evidence type="ECO:0000259" key="9">
    <source>
        <dbReference type="Pfam" id="PF02602"/>
    </source>
</evidence>
<evidence type="ECO:0000256" key="7">
    <source>
        <dbReference type="ARBA" id="ARBA00032649"/>
    </source>
</evidence>